<protein>
    <submittedName>
        <fullName evidence="1">Uncharacterized protein</fullName>
    </submittedName>
</protein>
<reference evidence="1" key="1">
    <citation type="submission" date="2024-07" db="EMBL/GenBank/DDBJ databases">
        <authorList>
            <person name="Kim Y.J."/>
            <person name="Jeong J.Y."/>
        </authorList>
    </citation>
    <scope>NUCLEOTIDE SEQUENCE</scope>
    <source>
        <strain evidence="1">GIHE-MW2</strain>
    </source>
</reference>
<name>A0AAU8JCA8_9CYAN</name>
<evidence type="ECO:0000313" key="1">
    <source>
        <dbReference type="EMBL" id="XCM36388.1"/>
    </source>
</evidence>
<accession>A0AAU8JCA8</accession>
<dbReference type="AlphaFoldDB" id="A0AAU8JCA8"/>
<dbReference type="EMBL" id="CP159837">
    <property type="protein sequence ID" value="XCM36388.1"/>
    <property type="molecule type" value="Genomic_DNA"/>
</dbReference>
<dbReference type="RefSeq" id="WP_190877185.1">
    <property type="nucleotide sequence ID" value="NZ_CP159837.1"/>
</dbReference>
<proteinExistence type="predicted"/>
<gene>
    <name evidence="1" type="ORF">ABWT76_005146</name>
</gene>
<sequence length="74" mass="8345">MKIMVGTRHCLVLSPQETETEIMSDRSQKISDRELWLWQNPSALNSVLRGIEQAAAGEVHDLGSFAEYADLEIE</sequence>
<organism evidence="1">
    <name type="scientific">Planktothricoides raciborskii GIHE-MW2</name>
    <dbReference type="NCBI Taxonomy" id="2792601"/>
    <lineage>
        <taxon>Bacteria</taxon>
        <taxon>Bacillati</taxon>
        <taxon>Cyanobacteriota</taxon>
        <taxon>Cyanophyceae</taxon>
        <taxon>Oscillatoriophycideae</taxon>
        <taxon>Oscillatoriales</taxon>
        <taxon>Oscillatoriaceae</taxon>
        <taxon>Planktothricoides</taxon>
    </lineage>
</organism>